<dbReference type="InterPro" id="IPR042099">
    <property type="entry name" value="ANL_N_sf"/>
</dbReference>
<evidence type="ECO:0000256" key="4">
    <source>
        <dbReference type="ARBA" id="ARBA00022832"/>
    </source>
</evidence>
<evidence type="ECO:0000256" key="5">
    <source>
        <dbReference type="ARBA" id="ARBA00022840"/>
    </source>
</evidence>
<dbReference type="GO" id="GO:0016020">
    <property type="term" value="C:membrane"/>
    <property type="evidence" value="ECO:0007669"/>
    <property type="project" value="TreeGrafter"/>
</dbReference>
<dbReference type="EC" id="6.2.1.3" evidence="13"/>
<evidence type="ECO:0000256" key="9">
    <source>
        <dbReference type="ARBA" id="ARBA00024532"/>
    </source>
</evidence>
<dbReference type="Pfam" id="PF00501">
    <property type="entry name" value="AMP-binding"/>
    <property type="match status" value="1"/>
</dbReference>
<dbReference type="GO" id="GO:0005524">
    <property type="term" value="F:ATP binding"/>
    <property type="evidence" value="ECO:0007669"/>
    <property type="project" value="UniProtKB-KW"/>
</dbReference>
<evidence type="ECO:0000259" key="14">
    <source>
        <dbReference type="Pfam" id="PF00501"/>
    </source>
</evidence>
<comment type="function">
    <text evidence="13">Catalyzes the conversion of long-chain fatty acids to their active form acyl-CoAs for both synthesis of cellular lipids, and degradation via beta-oxidation.</text>
</comment>
<evidence type="ECO:0000313" key="15">
    <source>
        <dbReference type="EMBL" id="GMR60431.1"/>
    </source>
</evidence>
<evidence type="ECO:0000256" key="3">
    <source>
        <dbReference type="ARBA" id="ARBA00022741"/>
    </source>
</evidence>
<organism evidence="15 16">
    <name type="scientific">Pristionchus mayeri</name>
    <dbReference type="NCBI Taxonomy" id="1317129"/>
    <lineage>
        <taxon>Eukaryota</taxon>
        <taxon>Metazoa</taxon>
        <taxon>Ecdysozoa</taxon>
        <taxon>Nematoda</taxon>
        <taxon>Chromadorea</taxon>
        <taxon>Rhabditida</taxon>
        <taxon>Rhabditina</taxon>
        <taxon>Diplogasteromorpha</taxon>
        <taxon>Diplogasteroidea</taxon>
        <taxon>Neodiplogasteridae</taxon>
        <taxon>Pristionchus</taxon>
    </lineage>
</organism>
<gene>
    <name evidence="15" type="ORF">PMAYCL1PPCAC_30626</name>
</gene>
<comment type="catalytic activity">
    <reaction evidence="12">
        <text>hexadecanoate + ATP + CoA = hexadecanoyl-CoA + AMP + diphosphate</text>
        <dbReference type="Rhea" id="RHEA:30751"/>
        <dbReference type="ChEBI" id="CHEBI:7896"/>
        <dbReference type="ChEBI" id="CHEBI:30616"/>
        <dbReference type="ChEBI" id="CHEBI:33019"/>
        <dbReference type="ChEBI" id="CHEBI:57287"/>
        <dbReference type="ChEBI" id="CHEBI:57379"/>
        <dbReference type="ChEBI" id="CHEBI:456215"/>
    </reaction>
    <physiologicalReaction direction="left-to-right" evidence="12">
        <dbReference type="Rhea" id="RHEA:30752"/>
    </physiologicalReaction>
</comment>
<evidence type="ECO:0000256" key="2">
    <source>
        <dbReference type="ARBA" id="ARBA00022598"/>
    </source>
</evidence>
<evidence type="ECO:0000256" key="12">
    <source>
        <dbReference type="ARBA" id="ARBA00049139"/>
    </source>
</evidence>
<keyword evidence="16" id="KW-1185">Reference proteome</keyword>
<feature type="non-terminal residue" evidence="15">
    <location>
        <position position="1"/>
    </location>
</feature>
<evidence type="ECO:0000256" key="7">
    <source>
        <dbReference type="ARBA" id="ARBA00024484"/>
    </source>
</evidence>
<dbReference type="CDD" id="cd05927">
    <property type="entry name" value="LC-FACS_euk"/>
    <property type="match status" value="1"/>
</dbReference>
<evidence type="ECO:0000256" key="6">
    <source>
        <dbReference type="ARBA" id="ARBA00024469"/>
    </source>
</evidence>
<reference evidence="16" key="1">
    <citation type="submission" date="2022-10" db="EMBL/GenBank/DDBJ databases">
        <title>Genome assembly of Pristionchus species.</title>
        <authorList>
            <person name="Yoshida K."/>
            <person name="Sommer R.J."/>
        </authorList>
    </citation>
    <scope>NUCLEOTIDE SEQUENCE [LARGE SCALE GENOMIC DNA]</scope>
    <source>
        <strain evidence="16">RS5460</strain>
    </source>
</reference>
<evidence type="ECO:0000256" key="8">
    <source>
        <dbReference type="ARBA" id="ARBA00024495"/>
    </source>
</evidence>
<comment type="catalytic activity">
    <reaction evidence="8">
        <text>12-hydroxy-(5Z,8Z,10E,14Z)-eicosatetraenoate + ATP + CoA = 12-hydroxy-(5Z,8Z,10E,14Z)-eicosatetraenoyl-CoA + AMP + diphosphate</text>
        <dbReference type="Rhea" id="RHEA:52112"/>
        <dbReference type="ChEBI" id="CHEBI:30616"/>
        <dbReference type="ChEBI" id="CHEBI:33019"/>
        <dbReference type="ChEBI" id="CHEBI:57287"/>
        <dbReference type="ChEBI" id="CHEBI:90718"/>
        <dbReference type="ChEBI" id="CHEBI:136408"/>
        <dbReference type="ChEBI" id="CHEBI:456215"/>
    </reaction>
    <physiologicalReaction direction="left-to-right" evidence="8">
        <dbReference type="Rhea" id="RHEA:52113"/>
    </physiologicalReaction>
</comment>
<comment type="caution">
    <text evidence="15">The sequence shown here is derived from an EMBL/GenBank/DDBJ whole genome shotgun (WGS) entry which is preliminary data.</text>
</comment>
<comment type="catalytic activity">
    <reaction evidence="11">
        <text>(E)-hexadec-2-enoate + ATP + CoA = (2E)-hexadecenoyl-CoA + AMP + diphosphate</text>
        <dbReference type="Rhea" id="RHEA:36139"/>
        <dbReference type="ChEBI" id="CHEBI:30616"/>
        <dbReference type="ChEBI" id="CHEBI:33019"/>
        <dbReference type="ChEBI" id="CHEBI:57287"/>
        <dbReference type="ChEBI" id="CHEBI:61526"/>
        <dbReference type="ChEBI" id="CHEBI:72745"/>
        <dbReference type="ChEBI" id="CHEBI:456215"/>
    </reaction>
    <physiologicalReaction direction="left-to-right" evidence="11">
        <dbReference type="Rhea" id="RHEA:36140"/>
    </physiologicalReaction>
</comment>
<keyword evidence="2 13" id="KW-0436">Ligase</keyword>
<dbReference type="PROSITE" id="PS00455">
    <property type="entry name" value="AMP_BINDING"/>
    <property type="match status" value="1"/>
</dbReference>
<dbReference type="PANTHER" id="PTHR43272:SF43">
    <property type="entry name" value="LONG-CHAIN-FATTY-ACID--COA LIGASE"/>
    <property type="match status" value="1"/>
</dbReference>
<comment type="catalytic activity">
    <reaction evidence="7">
        <text>a long-chain fatty acid + ATP + CoA = a long-chain fatty acyl-CoA + AMP + diphosphate</text>
        <dbReference type="Rhea" id="RHEA:15421"/>
        <dbReference type="ChEBI" id="CHEBI:30616"/>
        <dbReference type="ChEBI" id="CHEBI:33019"/>
        <dbReference type="ChEBI" id="CHEBI:57287"/>
        <dbReference type="ChEBI" id="CHEBI:57560"/>
        <dbReference type="ChEBI" id="CHEBI:83139"/>
        <dbReference type="ChEBI" id="CHEBI:456215"/>
        <dbReference type="EC" id="6.2.1.3"/>
    </reaction>
    <physiologicalReaction direction="left-to-right" evidence="7">
        <dbReference type="Rhea" id="RHEA:15422"/>
    </physiologicalReaction>
</comment>
<dbReference type="PANTHER" id="PTHR43272">
    <property type="entry name" value="LONG-CHAIN-FATTY-ACID--COA LIGASE"/>
    <property type="match status" value="1"/>
</dbReference>
<dbReference type="EMBL" id="BTRK01000006">
    <property type="protein sequence ID" value="GMR60431.1"/>
    <property type="molecule type" value="Genomic_DNA"/>
</dbReference>
<name>A0AAN5DCC6_9BILA</name>
<dbReference type="InterPro" id="IPR020845">
    <property type="entry name" value="AMP-binding_CS"/>
</dbReference>
<keyword evidence="13" id="KW-0443">Lipid metabolism</keyword>
<evidence type="ECO:0000256" key="10">
    <source>
        <dbReference type="ARBA" id="ARBA00024548"/>
    </source>
</evidence>
<comment type="catalytic activity">
    <reaction evidence="10">
        <text>(5Z,8Z,11Z,14Z)-eicosatetraenoate + ATP + CoA = (5Z,8Z,11Z,14Z)-eicosatetraenoyl-CoA + AMP + diphosphate</text>
        <dbReference type="Rhea" id="RHEA:19713"/>
        <dbReference type="ChEBI" id="CHEBI:30616"/>
        <dbReference type="ChEBI" id="CHEBI:32395"/>
        <dbReference type="ChEBI" id="CHEBI:33019"/>
        <dbReference type="ChEBI" id="CHEBI:57287"/>
        <dbReference type="ChEBI" id="CHEBI:57368"/>
        <dbReference type="ChEBI" id="CHEBI:456215"/>
        <dbReference type="EC" id="6.2.1.15"/>
    </reaction>
    <physiologicalReaction direction="left-to-right" evidence="10">
        <dbReference type="Rhea" id="RHEA:19714"/>
    </physiologicalReaction>
</comment>
<evidence type="ECO:0000256" key="13">
    <source>
        <dbReference type="RuleBase" id="RU369030"/>
    </source>
</evidence>
<proteinExistence type="inferred from homology"/>
<comment type="catalytic activity">
    <reaction evidence="6">
        <text>5-hydroxy-(6E,8Z,11Z,14Z)-eicosatetraenoate + ATP + CoA = 5-hydroxy-(6E,8Z,11Z,14Z)-eicosatetraenoyl-CoA + AMP + diphosphate</text>
        <dbReference type="Rhea" id="RHEA:52108"/>
        <dbReference type="ChEBI" id="CHEBI:30616"/>
        <dbReference type="ChEBI" id="CHEBI:33019"/>
        <dbReference type="ChEBI" id="CHEBI:57287"/>
        <dbReference type="ChEBI" id="CHEBI:65341"/>
        <dbReference type="ChEBI" id="CHEBI:136407"/>
        <dbReference type="ChEBI" id="CHEBI:456215"/>
    </reaction>
    <physiologicalReaction direction="left-to-right" evidence="6">
        <dbReference type="Rhea" id="RHEA:52109"/>
    </physiologicalReaction>
</comment>
<dbReference type="Proteomes" id="UP001328107">
    <property type="component" value="Unassembled WGS sequence"/>
</dbReference>
<keyword evidence="4 13" id="KW-0276">Fatty acid metabolism</keyword>
<feature type="domain" description="AMP-dependent synthetase/ligase" evidence="14">
    <location>
        <begin position="89"/>
        <end position="515"/>
    </location>
</feature>
<dbReference type="Gene3D" id="3.40.50.12780">
    <property type="entry name" value="N-terminal domain of ligase-like"/>
    <property type="match status" value="1"/>
</dbReference>
<evidence type="ECO:0000256" key="11">
    <source>
        <dbReference type="ARBA" id="ARBA00024565"/>
    </source>
</evidence>
<accession>A0AAN5DCC6</accession>
<protein>
    <recommendedName>
        <fullName evidence="13">Long-chain-fatty-acid--CoA ligase</fullName>
        <ecNumber evidence="13">6.2.1.3</ecNumber>
    </recommendedName>
</protein>
<keyword evidence="5 13" id="KW-0067">ATP-binding</keyword>
<dbReference type="InterPro" id="IPR045311">
    <property type="entry name" value="LC-FACS_euk"/>
</dbReference>
<dbReference type="InterPro" id="IPR000873">
    <property type="entry name" value="AMP-dep_synth/lig_dom"/>
</dbReference>
<dbReference type="AlphaFoldDB" id="A0AAN5DCC6"/>
<dbReference type="SUPFAM" id="SSF56801">
    <property type="entry name" value="Acetyl-CoA synthetase-like"/>
    <property type="match status" value="1"/>
</dbReference>
<dbReference type="GO" id="GO:0047676">
    <property type="term" value="F:arachidonate-CoA ligase activity"/>
    <property type="evidence" value="ECO:0007669"/>
    <property type="project" value="UniProtKB-EC"/>
</dbReference>
<evidence type="ECO:0000256" key="1">
    <source>
        <dbReference type="ARBA" id="ARBA00006432"/>
    </source>
</evidence>
<sequence length="695" mass="77873">IFSIIMMRGGFLLVWIYWLIDRLLWFCRGKTAYQVKVPEKFSIHKQAERVKGENNVFRCGYVNKDDGMYYEKYPHKECQSLYDVFARSARVNAAKDCLGERTNDGPYEFQDYATVHRKARAFGSALVGKLRVKPANSSNIGIYSKNCSGWFISALGAISQSIATVPLYDTLGADTAEFIVNQCEIEVIVVDNAEKTRKLIDISRRMPTLKHIVVILETEATDELVDSGRKAGIAVHRFSEVIAEGHLHPLPETKPKGEDVYIISYTSGTTGMPKGVMLTHRNVMASCLIAFEYTCETFAPGYFGKDEVLLSFLPLSHMMEQGCHWLIMHFGGSIGYFRGDILKLGEDMQTLQPTFFPVVPRLLNRMYDGVMAKVNGANFIVGALFNLARWAKLIDLENGYIQHDSLWDKIVFRKIRAAVGGRVKLIMTGSAPIADEVMQTMRVSFGCFLAEIYGLTECSAVATVTWAADARSGHCGGPCACTSIKLVDVPEMNYFAAEGKGEVLLKGPAVTKGYYKEPTKTAELFDEDGYMHTGDIGWMRPDGTLRLIDRKKHIFKLAQGEYVAPEKIEAMYTRVESVLQVFVDGDSLERWLIAVVVPDPEVIGRWDERKNGTKRSVEDICADPKAVEFVLDQLSACGKANKLNSIEQVKKVILEAEPFTIENGLLTPTLKSKRPALRMKYKKAMSKIYKAYSHL</sequence>
<keyword evidence="3 13" id="KW-0547">Nucleotide-binding</keyword>
<comment type="similarity">
    <text evidence="1 13">Belongs to the ATP-dependent AMP-binding enzyme family.</text>
</comment>
<comment type="catalytic activity">
    <reaction evidence="9">
        <text>15-hydroxy-(5Z,8Z,11Z,13E)-eicosatetraenoate + ATP + CoA = 15-hydroxy-(5Z,8Z,11Z,13E)-eicosatetraenoyl-CoA + AMP + diphosphate</text>
        <dbReference type="Rhea" id="RHEA:52116"/>
        <dbReference type="ChEBI" id="CHEBI:30616"/>
        <dbReference type="ChEBI" id="CHEBI:33019"/>
        <dbReference type="ChEBI" id="CHEBI:57287"/>
        <dbReference type="ChEBI" id="CHEBI:78832"/>
        <dbReference type="ChEBI" id="CHEBI:136409"/>
        <dbReference type="ChEBI" id="CHEBI:456215"/>
    </reaction>
    <physiologicalReaction direction="left-to-right" evidence="9">
        <dbReference type="Rhea" id="RHEA:52117"/>
    </physiologicalReaction>
</comment>
<dbReference type="GO" id="GO:0005783">
    <property type="term" value="C:endoplasmic reticulum"/>
    <property type="evidence" value="ECO:0007669"/>
    <property type="project" value="TreeGrafter"/>
</dbReference>
<evidence type="ECO:0000313" key="16">
    <source>
        <dbReference type="Proteomes" id="UP001328107"/>
    </source>
</evidence>